<dbReference type="PANTHER" id="PTHR24177:SF482">
    <property type="entry name" value="PGG DOMAIN-CONTAINING PROTEIN"/>
    <property type="match status" value="1"/>
</dbReference>
<feature type="domain" description="PGG" evidence="2">
    <location>
        <begin position="208"/>
        <end position="321"/>
    </location>
</feature>
<protein>
    <recommendedName>
        <fullName evidence="2">PGG domain-containing protein</fullName>
    </recommendedName>
</protein>
<keyword evidence="1" id="KW-0472">Membrane</keyword>
<dbReference type="AlphaFoldDB" id="A0ABC8R1E5"/>
<feature type="transmembrane region" description="Helical" evidence="1">
    <location>
        <begin position="20"/>
        <end position="46"/>
    </location>
</feature>
<feature type="transmembrane region" description="Helical" evidence="1">
    <location>
        <begin position="257"/>
        <end position="280"/>
    </location>
</feature>
<keyword evidence="1" id="KW-0812">Transmembrane</keyword>
<evidence type="ECO:0000259" key="2">
    <source>
        <dbReference type="Pfam" id="PF13962"/>
    </source>
</evidence>
<gene>
    <name evidence="3" type="ORF">ILEXP_LOCUS5864</name>
</gene>
<name>A0ABC8R1E5_9AQUA</name>
<feature type="transmembrane region" description="Helical" evidence="1">
    <location>
        <begin position="214"/>
        <end position="237"/>
    </location>
</feature>
<evidence type="ECO:0000313" key="3">
    <source>
        <dbReference type="EMBL" id="CAK9138517.1"/>
    </source>
</evidence>
<feature type="transmembrane region" description="Helical" evidence="1">
    <location>
        <begin position="301"/>
        <end position="323"/>
    </location>
</feature>
<dbReference type="Proteomes" id="UP001642360">
    <property type="component" value="Unassembled WGS sequence"/>
</dbReference>
<dbReference type="EMBL" id="CAUOFW020000898">
    <property type="protein sequence ID" value="CAK9138517.1"/>
    <property type="molecule type" value="Genomic_DNA"/>
</dbReference>
<evidence type="ECO:0000313" key="4">
    <source>
        <dbReference type="Proteomes" id="UP001642360"/>
    </source>
</evidence>
<reference evidence="3 4" key="1">
    <citation type="submission" date="2024-02" db="EMBL/GenBank/DDBJ databases">
        <authorList>
            <person name="Vignale AGUSTIN F."/>
            <person name="Sosa J E."/>
            <person name="Modenutti C."/>
        </authorList>
    </citation>
    <scope>NUCLEOTIDE SEQUENCE [LARGE SCALE GENOMIC DNA]</scope>
</reference>
<organism evidence="3 4">
    <name type="scientific">Ilex paraguariensis</name>
    <name type="common">yerba mate</name>
    <dbReference type="NCBI Taxonomy" id="185542"/>
    <lineage>
        <taxon>Eukaryota</taxon>
        <taxon>Viridiplantae</taxon>
        <taxon>Streptophyta</taxon>
        <taxon>Embryophyta</taxon>
        <taxon>Tracheophyta</taxon>
        <taxon>Spermatophyta</taxon>
        <taxon>Magnoliopsida</taxon>
        <taxon>eudicotyledons</taxon>
        <taxon>Gunneridae</taxon>
        <taxon>Pentapetalae</taxon>
        <taxon>asterids</taxon>
        <taxon>campanulids</taxon>
        <taxon>Aquifoliales</taxon>
        <taxon>Aquifoliaceae</taxon>
        <taxon>Ilex</taxon>
    </lineage>
</organism>
<dbReference type="InterPro" id="IPR026961">
    <property type="entry name" value="PGG_dom"/>
</dbReference>
<dbReference type="Pfam" id="PF13962">
    <property type="entry name" value="PGG"/>
    <property type="match status" value="1"/>
</dbReference>
<dbReference type="PANTHER" id="PTHR24177">
    <property type="entry name" value="CASKIN"/>
    <property type="match status" value="1"/>
</dbReference>
<accession>A0ABC8R1E5</accession>
<proteinExistence type="predicted"/>
<comment type="caution">
    <text evidence="3">The sequence shown here is derived from an EMBL/GenBank/DDBJ whole genome shotgun (WGS) entry which is preliminary data.</text>
</comment>
<feature type="transmembrane region" description="Helical" evidence="1">
    <location>
        <begin position="329"/>
        <end position="354"/>
    </location>
</feature>
<evidence type="ECO:0000256" key="1">
    <source>
        <dbReference type="SAM" id="Phobius"/>
    </source>
</evidence>
<sequence>MEPLHLSSDCFGLSRLSVLYVVVTVSSVSFVGDLLRLIIILFYIVWEVNRLVRDIIYIHGTKSMHKHALQIVKCLRSGIINSGCSRAPSILEQALISAARSGIHEIVEEIVGSYPDAIWFSDIENHNVLHLAVINRHDKVFNLIYQLTHSNQLNLVSSATLQVQRELQWFKEVGKFVHPNLKEETNLERKTPAMVFTDADKDLIKEGEKWMKDAANSCTVASALIATVAFAATITVPGGNDQIHGFPIFAKERVFKVFAVSNAISLVSSIASVITFLSILTSRYAEGDFLVVLPRRLFMGLVTLFLSITSLISAFAATIYLIFGHKDVVIFPVVILVAFLPLWMFGSGHFPLFLDMFPSTVGRRIFHKQSARILH</sequence>
<keyword evidence="1" id="KW-1133">Transmembrane helix</keyword>
<keyword evidence="4" id="KW-1185">Reference proteome</keyword>